<dbReference type="InterPro" id="IPR051681">
    <property type="entry name" value="Ser/Thr_Kinases-Pseudokinases"/>
</dbReference>
<reference evidence="3" key="1">
    <citation type="submission" date="2021-01" db="EMBL/GenBank/DDBJ databases">
        <authorList>
            <person name="Corre E."/>
            <person name="Pelletier E."/>
            <person name="Niang G."/>
            <person name="Scheremetjew M."/>
            <person name="Finn R."/>
            <person name="Kale V."/>
            <person name="Holt S."/>
            <person name="Cochrane G."/>
            <person name="Meng A."/>
            <person name="Brown T."/>
            <person name="Cohen L."/>
        </authorList>
    </citation>
    <scope>NUCLEOTIDE SEQUENCE</scope>
    <source>
        <strain evidence="3">Isolate 1302-5</strain>
    </source>
</reference>
<dbReference type="GO" id="GO:0004674">
    <property type="term" value="F:protein serine/threonine kinase activity"/>
    <property type="evidence" value="ECO:0007669"/>
    <property type="project" value="TreeGrafter"/>
</dbReference>
<protein>
    <recommendedName>
        <fullName evidence="2">Protein kinase domain-containing protein</fullName>
    </recommendedName>
</protein>
<evidence type="ECO:0000256" key="1">
    <source>
        <dbReference type="SAM" id="MobiDB-lite"/>
    </source>
</evidence>
<proteinExistence type="predicted"/>
<name>A0A7S4N349_9STRA</name>
<feature type="region of interest" description="Disordered" evidence="1">
    <location>
        <begin position="1"/>
        <end position="31"/>
    </location>
</feature>
<organism evidence="3">
    <name type="scientific">Odontella aurita</name>
    <dbReference type="NCBI Taxonomy" id="265563"/>
    <lineage>
        <taxon>Eukaryota</taxon>
        <taxon>Sar</taxon>
        <taxon>Stramenopiles</taxon>
        <taxon>Ochrophyta</taxon>
        <taxon>Bacillariophyta</taxon>
        <taxon>Mediophyceae</taxon>
        <taxon>Biddulphiophycidae</taxon>
        <taxon>Eupodiscales</taxon>
        <taxon>Odontellaceae</taxon>
        <taxon>Odontella</taxon>
    </lineage>
</organism>
<feature type="domain" description="Protein kinase" evidence="2">
    <location>
        <begin position="188"/>
        <end position="504"/>
    </location>
</feature>
<evidence type="ECO:0000259" key="2">
    <source>
        <dbReference type="PROSITE" id="PS50011"/>
    </source>
</evidence>
<dbReference type="InterPro" id="IPR001245">
    <property type="entry name" value="Ser-Thr/Tyr_kinase_cat_dom"/>
</dbReference>
<dbReference type="GO" id="GO:0005524">
    <property type="term" value="F:ATP binding"/>
    <property type="evidence" value="ECO:0007669"/>
    <property type="project" value="InterPro"/>
</dbReference>
<dbReference type="PANTHER" id="PTHR44329">
    <property type="entry name" value="SERINE/THREONINE-PROTEIN KINASE TNNI3K-RELATED"/>
    <property type="match status" value="1"/>
</dbReference>
<dbReference type="InterPro" id="IPR011009">
    <property type="entry name" value="Kinase-like_dom_sf"/>
</dbReference>
<dbReference type="EMBL" id="HBKQ01039628">
    <property type="protein sequence ID" value="CAE2262052.1"/>
    <property type="molecule type" value="Transcribed_RNA"/>
</dbReference>
<dbReference type="InterPro" id="IPR000719">
    <property type="entry name" value="Prot_kinase_dom"/>
</dbReference>
<feature type="region of interest" description="Disordered" evidence="1">
    <location>
        <begin position="105"/>
        <end position="138"/>
    </location>
</feature>
<dbReference type="PANTHER" id="PTHR44329:SF260">
    <property type="entry name" value="PROTEIN KINASE DOMAIN-CONTAINING PROTEIN"/>
    <property type="match status" value="1"/>
</dbReference>
<dbReference type="Gene3D" id="1.10.510.10">
    <property type="entry name" value="Transferase(Phosphotransferase) domain 1"/>
    <property type="match status" value="1"/>
</dbReference>
<dbReference type="PROSITE" id="PS50011">
    <property type="entry name" value="PROTEIN_KINASE_DOM"/>
    <property type="match status" value="1"/>
</dbReference>
<feature type="region of interest" description="Disordered" evidence="1">
    <location>
        <begin position="36"/>
        <end position="55"/>
    </location>
</feature>
<accession>A0A7S4N349</accession>
<dbReference type="SMART" id="SM00220">
    <property type="entry name" value="S_TKc"/>
    <property type="match status" value="1"/>
</dbReference>
<dbReference type="Pfam" id="PF07714">
    <property type="entry name" value="PK_Tyr_Ser-Thr"/>
    <property type="match status" value="1"/>
</dbReference>
<evidence type="ECO:0000313" key="3">
    <source>
        <dbReference type="EMBL" id="CAE2262052.1"/>
    </source>
</evidence>
<dbReference type="AlphaFoldDB" id="A0A7S4N349"/>
<gene>
    <name evidence="3" type="ORF">OAUR00152_LOCUS27327</name>
</gene>
<feature type="compositionally biased region" description="Polar residues" evidence="1">
    <location>
        <begin position="117"/>
        <end position="133"/>
    </location>
</feature>
<sequence length="540" mass="59823">MQDSIHQRGKRGGAGGKDRRKSQNQMERAMDIVRRLTDGSPLFESKDAPPVPKFDGDEVAKGPLLGEGEFSGVHEIIEFRVPELCRCLFHGGEIVSNNVTGHAEDFHERDDEGDSLPVSSTNEGGNKMNGGNQKESHDSHKVEGVTQQIGDVSEALPQIGKAGESKSKEQENPIAHNAVSTIPGLSTPEPGHALGEGSQGGSDVSDLDSISNEMNDDLMQDEVDMNHDRGFMKDHCFREGSARYAVKQLKSSLSMEQFGEAVIDMAMEAKFLAVLSHPNIVKMRGTGGIPCHPKYFLVLDRLYDTLEQKIDHWIEEKKSFSGCFGCIGKQVDALASMWMYRLVAVYDVARAMKYLHDHKVAYRDLKPENIGFDVRGDAKIFDFGLAKELVPRDKVSTDAYQASGLTGSRRYMSPEVASCKNYGLKTDVYSFSILIWEVMALEVPFAGYDCDRHAAEVVQGGKRPQIPKSWPIFLIHVLKEGWSSRPKERPSFARICDILKGELMMCKSSFGDKDIINNRTTHLVDKSISSRHANGDKGNP</sequence>
<feature type="region of interest" description="Disordered" evidence="1">
    <location>
        <begin position="179"/>
        <end position="204"/>
    </location>
</feature>
<dbReference type="SUPFAM" id="SSF56112">
    <property type="entry name" value="Protein kinase-like (PK-like)"/>
    <property type="match status" value="1"/>
</dbReference>